<name>A0A8T1Q1Y1_CARIL</name>
<dbReference type="Proteomes" id="UP000811609">
    <property type="component" value="Chromosome 7"/>
</dbReference>
<keyword evidence="1" id="KW-0732">Signal</keyword>
<dbReference type="AlphaFoldDB" id="A0A8T1Q1Y1"/>
<evidence type="ECO:0000313" key="3">
    <source>
        <dbReference type="Proteomes" id="UP000811609"/>
    </source>
</evidence>
<feature type="chain" id="PRO_5035814065" evidence="1">
    <location>
        <begin position="26"/>
        <end position="90"/>
    </location>
</feature>
<keyword evidence="3" id="KW-1185">Reference proteome</keyword>
<organism evidence="2 3">
    <name type="scientific">Carya illinoinensis</name>
    <name type="common">Pecan</name>
    <dbReference type="NCBI Taxonomy" id="32201"/>
    <lineage>
        <taxon>Eukaryota</taxon>
        <taxon>Viridiplantae</taxon>
        <taxon>Streptophyta</taxon>
        <taxon>Embryophyta</taxon>
        <taxon>Tracheophyta</taxon>
        <taxon>Spermatophyta</taxon>
        <taxon>Magnoliopsida</taxon>
        <taxon>eudicotyledons</taxon>
        <taxon>Gunneridae</taxon>
        <taxon>Pentapetalae</taxon>
        <taxon>rosids</taxon>
        <taxon>fabids</taxon>
        <taxon>Fagales</taxon>
        <taxon>Juglandaceae</taxon>
        <taxon>Carya</taxon>
    </lineage>
</organism>
<gene>
    <name evidence="2" type="ORF">CIPAW_07G113600</name>
</gene>
<proteinExistence type="predicted"/>
<evidence type="ECO:0000313" key="2">
    <source>
        <dbReference type="EMBL" id="KAG6647951.1"/>
    </source>
</evidence>
<protein>
    <submittedName>
        <fullName evidence="2">Uncharacterized protein</fullName>
    </submittedName>
</protein>
<comment type="caution">
    <text evidence="2">The sequence shown here is derived from an EMBL/GenBank/DDBJ whole genome shotgun (WGS) entry which is preliminary data.</text>
</comment>
<dbReference type="EMBL" id="CM031815">
    <property type="protein sequence ID" value="KAG6647951.1"/>
    <property type="molecule type" value="Genomic_DNA"/>
</dbReference>
<feature type="signal peptide" evidence="1">
    <location>
        <begin position="1"/>
        <end position="25"/>
    </location>
</feature>
<sequence length="90" mass="10061">MSSAGMPWALHFAFLAFLSIGLSNSTTSFFRTFSTSTSFIESTNEVEVRVRVRDIVNLRLWTFLCAMLNPFGLVLQQVPTTLELKGGILQ</sequence>
<evidence type="ECO:0000256" key="1">
    <source>
        <dbReference type="SAM" id="SignalP"/>
    </source>
</evidence>
<reference evidence="2" key="1">
    <citation type="submission" date="2020-12" db="EMBL/GenBank/DDBJ databases">
        <title>WGS assembly of Carya illinoinensis cv. Pawnee.</title>
        <authorList>
            <person name="Platts A."/>
            <person name="Shu S."/>
            <person name="Wright S."/>
            <person name="Barry K."/>
            <person name="Edger P."/>
            <person name="Pires J.C."/>
            <person name="Schmutz J."/>
        </authorList>
    </citation>
    <scope>NUCLEOTIDE SEQUENCE</scope>
    <source>
        <tissue evidence="2">Leaf</tissue>
    </source>
</reference>
<accession>A0A8T1Q1Y1</accession>